<feature type="compositionally biased region" description="Polar residues" evidence="9">
    <location>
        <begin position="667"/>
        <end position="681"/>
    </location>
</feature>
<feature type="compositionally biased region" description="Polar residues" evidence="9">
    <location>
        <begin position="527"/>
        <end position="545"/>
    </location>
</feature>
<feature type="region of interest" description="Disordered" evidence="9">
    <location>
        <begin position="387"/>
        <end position="431"/>
    </location>
</feature>
<dbReference type="Pfam" id="PF26192">
    <property type="entry name" value="RNF157-like_N"/>
    <property type="match status" value="1"/>
</dbReference>
<dbReference type="InterPro" id="IPR013083">
    <property type="entry name" value="Znf_RING/FYVE/PHD"/>
</dbReference>
<dbReference type="OrthoDB" id="10014838at2759"/>
<dbReference type="PANTHER" id="PTHR22996">
    <property type="entry name" value="MAHOGUNIN"/>
    <property type="match status" value="1"/>
</dbReference>
<feature type="compositionally biased region" description="Basic and acidic residues" evidence="9">
    <location>
        <begin position="450"/>
        <end position="461"/>
    </location>
</feature>
<dbReference type="InterPro" id="IPR045194">
    <property type="entry name" value="MGRN1/RNF157-like"/>
</dbReference>
<feature type="region of interest" description="Disordered" evidence="9">
    <location>
        <begin position="450"/>
        <end position="473"/>
    </location>
</feature>
<dbReference type="Pfam" id="PF13920">
    <property type="entry name" value="zf-C3HC4_3"/>
    <property type="match status" value="1"/>
</dbReference>
<comment type="caution">
    <text evidence="11">The sequence shown here is derived from an EMBL/GenBank/DDBJ whole genome shotgun (WGS) entry which is preliminary data.</text>
</comment>
<evidence type="ECO:0000259" key="10">
    <source>
        <dbReference type="PROSITE" id="PS50089"/>
    </source>
</evidence>
<name>A0A8X6PV42_NEPPI</name>
<gene>
    <name evidence="11" type="primary">Rnf157</name>
    <name evidence="11" type="ORF">NPIL_478161</name>
</gene>
<dbReference type="EC" id="2.3.2.27" evidence="2"/>
<dbReference type="AlphaFoldDB" id="A0A8X6PV42"/>
<dbReference type="InterPro" id="IPR001841">
    <property type="entry name" value="Znf_RING"/>
</dbReference>
<keyword evidence="6" id="KW-0833">Ubl conjugation pathway</keyword>
<evidence type="ECO:0000313" key="11">
    <source>
        <dbReference type="EMBL" id="GFT85512.1"/>
    </source>
</evidence>
<dbReference type="SMART" id="SM00184">
    <property type="entry name" value="RING"/>
    <property type="match status" value="1"/>
</dbReference>
<dbReference type="EMBL" id="BMAW01023919">
    <property type="protein sequence ID" value="GFT85512.1"/>
    <property type="molecule type" value="Genomic_DNA"/>
</dbReference>
<dbReference type="GO" id="GO:0005737">
    <property type="term" value="C:cytoplasm"/>
    <property type="evidence" value="ECO:0007669"/>
    <property type="project" value="TreeGrafter"/>
</dbReference>
<evidence type="ECO:0000256" key="1">
    <source>
        <dbReference type="ARBA" id="ARBA00000900"/>
    </source>
</evidence>
<dbReference type="Proteomes" id="UP000887013">
    <property type="component" value="Unassembled WGS sequence"/>
</dbReference>
<sequence>MGLIFSRNNARIEELDSSGSNYRYPPRSGKYFASHFIMGGEKFQTQQPEAYLFGENMDLNFLGGKPSPFPYAAPQPNEPTKTLRSLLNIRKETLRFVKSPSTIDGGLQSSENVLSNTAYNIEFSFDSDIRCSITIYYFCSEEITANAVIYTPRDASLNSETYHYKKGINQQFNQASHIFDPSKYSEDQLNYKYENEVIPVLIQCVSDEGEEPRQSHMVIAIVEKNADDTYSLKPLKQKLFIDGILYLLQEIYGIENKNVYQSKNLADEDVEDTGFECVICMSDHRDTLILPCRHLCLCNSCADSLRYQANNCPICRAPFRALLSIRAVRRSNTTLPQISHNAENQASQDIPPGFEPISLIEALNGPLQSTSLIPSFVPAPIPPFTNSPDIRCKPQHLDGHHSSSSSLKLGNNTNSDKNGSPSSAKFQGNTDISSVPEVVASIMVSDKMGLKTESHSLTRGEGKRHKKGFRTSSAPEKMRLLANSMQIVNEVGATKRKMKKDAELAETRSLLENNSTVDESSGAIYSPKTSRPCSRSSPISLSTPHSLHLCERSSKDTSPGGEDSDYFTPEDPSTTILVDQGTDTSLDTPQGMESGTIIDSIGNVKGDISVVGKHKFNRERCTIVDETEKDFICALYKQKRNPDFLNKPKRNIDSYSSPNSHSLIVNLENSNSLPGTPASTVSNHSSGDSFSSTSSSHVLLRPQSYEALQE</sequence>
<keyword evidence="3" id="KW-0808">Transferase</keyword>
<feature type="compositionally biased region" description="Polar residues" evidence="9">
    <location>
        <begin position="571"/>
        <end position="589"/>
    </location>
</feature>
<evidence type="ECO:0000256" key="5">
    <source>
        <dbReference type="ARBA" id="ARBA00022771"/>
    </source>
</evidence>
<dbReference type="GO" id="GO:0061630">
    <property type="term" value="F:ubiquitin protein ligase activity"/>
    <property type="evidence" value="ECO:0007669"/>
    <property type="project" value="UniProtKB-EC"/>
</dbReference>
<keyword evidence="7" id="KW-0862">Zinc</keyword>
<proteinExistence type="predicted"/>
<dbReference type="InterPro" id="IPR058981">
    <property type="entry name" value="MGRN1/RNF157-like_N"/>
</dbReference>
<evidence type="ECO:0000313" key="12">
    <source>
        <dbReference type="Proteomes" id="UP000887013"/>
    </source>
</evidence>
<dbReference type="SUPFAM" id="SSF57850">
    <property type="entry name" value="RING/U-box"/>
    <property type="match status" value="1"/>
</dbReference>
<dbReference type="PANTHER" id="PTHR22996:SF0">
    <property type="entry name" value="RE60872P-RELATED"/>
    <property type="match status" value="1"/>
</dbReference>
<evidence type="ECO:0000256" key="2">
    <source>
        <dbReference type="ARBA" id="ARBA00012483"/>
    </source>
</evidence>
<feature type="compositionally biased region" description="Low complexity" evidence="9">
    <location>
        <begin position="682"/>
        <end position="696"/>
    </location>
</feature>
<organism evidence="11 12">
    <name type="scientific">Nephila pilipes</name>
    <name type="common">Giant wood spider</name>
    <name type="synonym">Nephila maculata</name>
    <dbReference type="NCBI Taxonomy" id="299642"/>
    <lineage>
        <taxon>Eukaryota</taxon>
        <taxon>Metazoa</taxon>
        <taxon>Ecdysozoa</taxon>
        <taxon>Arthropoda</taxon>
        <taxon>Chelicerata</taxon>
        <taxon>Arachnida</taxon>
        <taxon>Araneae</taxon>
        <taxon>Araneomorphae</taxon>
        <taxon>Entelegynae</taxon>
        <taxon>Araneoidea</taxon>
        <taxon>Nephilidae</taxon>
        <taxon>Nephila</taxon>
    </lineage>
</organism>
<feature type="region of interest" description="Disordered" evidence="9">
    <location>
        <begin position="667"/>
        <end position="710"/>
    </location>
</feature>
<reference evidence="11" key="1">
    <citation type="submission" date="2020-08" db="EMBL/GenBank/DDBJ databases">
        <title>Multicomponent nature underlies the extraordinary mechanical properties of spider dragline silk.</title>
        <authorList>
            <person name="Kono N."/>
            <person name="Nakamura H."/>
            <person name="Mori M."/>
            <person name="Yoshida Y."/>
            <person name="Ohtoshi R."/>
            <person name="Malay A.D."/>
            <person name="Moran D.A.P."/>
            <person name="Tomita M."/>
            <person name="Numata K."/>
            <person name="Arakawa K."/>
        </authorList>
    </citation>
    <scope>NUCLEOTIDE SEQUENCE</scope>
</reference>
<dbReference type="Gene3D" id="3.30.40.10">
    <property type="entry name" value="Zinc/RING finger domain, C3HC4 (zinc finger)"/>
    <property type="match status" value="1"/>
</dbReference>
<keyword evidence="5 8" id="KW-0863">Zinc-finger</keyword>
<dbReference type="GO" id="GO:0016567">
    <property type="term" value="P:protein ubiquitination"/>
    <property type="evidence" value="ECO:0007669"/>
    <property type="project" value="TreeGrafter"/>
</dbReference>
<evidence type="ECO:0000256" key="8">
    <source>
        <dbReference type="PROSITE-ProRule" id="PRU00175"/>
    </source>
</evidence>
<feature type="compositionally biased region" description="Polar residues" evidence="9">
    <location>
        <begin position="407"/>
        <end position="431"/>
    </location>
</feature>
<comment type="catalytic activity">
    <reaction evidence="1">
        <text>S-ubiquitinyl-[E2 ubiquitin-conjugating enzyme]-L-cysteine + [acceptor protein]-L-lysine = [E2 ubiquitin-conjugating enzyme]-L-cysteine + N(6)-ubiquitinyl-[acceptor protein]-L-lysine.</text>
        <dbReference type="EC" id="2.3.2.27"/>
    </reaction>
</comment>
<feature type="domain" description="RING-type" evidence="10">
    <location>
        <begin position="277"/>
        <end position="316"/>
    </location>
</feature>
<dbReference type="FunFam" id="3.30.40.10:FF:000013">
    <property type="entry name" value="E3 ubiquitin-protein ligase MGRN1 isoform 1"/>
    <property type="match status" value="1"/>
</dbReference>
<feature type="compositionally biased region" description="Basic and acidic residues" evidence="9">
    <location>
        <begin position="390"/>
        <end position="401"/>
    </location>
</feature>
<accession>A0A8X6PV42</accession>
<keyword evidence="12" id="KW-1185">Reference proteome</keyword>
<dbReference type="GO" id="GO:0008270">
    <property type="term" value="F:zinc ion binding"/>
    <property type="evidence" value="ECO:0007669"/>
    <property type="project" value="UniProtKB-KW"/>
</dbReference>
<evidence type="ECO:0000256" key="3">
    <source>
        <dbReference type="ARBA" id="ARBA00022679"/>
    </source>
</evidence>
<evidence type="ECO:0000256" key="9">
    <source>
        <dbReference type="SAM" id="MobiDB-lite"/>
    </source>
</evidence>
<dbReference type="PROSITE" id="PS50089">
    <property type="entry name" value="ZF_RING_2"/>
    <property type="match status" value="1"/>
</dbReference>
<evidence type="ECO:0000256" key="7">
    <source>
        <dbReference type="ARBA" id="ARBA00022833"/>
    </source>
</evidence>
<feature type="region of interest" description="Disordered" evidence="9">
    <location>
        <begin position="513"/>
        <end position="589"/>
    </location>
</feature>
<keyword evidence="4" id="KW-0479">Metal-binding</keyword>
<evidence type="ECO:0000256" key="4">
    <source>
        <dbReference type="ARBA" id="ARBA00022723"/>
    </source>
</evidence>
<evidence type="ECO:0000256" key="6">
    <source>
        <dbReference type="ARBA" id="ARBA00022786"/>
    </source>
</evidence>
<protein>
    <recommendedName>
        <fullName evidence="2">RING-type E3 ubiquitin transferase</fullName>
        <ecNumber evidence="2">2.3.2.27</ecNumber>
    </recommendedName>
</protein>